<evidence type="ECO:0000313" key="1">
    <source>
        <dbReference type="EMBL" id="KAJ4701821.1"/>
    </source>
</evidence>
<dbReference type="EMBL" id="CM051407">
    <property type="protein sequence ID" value="KAJ4701821.1"/>
    <property type="molecule type" value="Genomic_DNA"/>
</dbReference>
<keyword evidence="2" id="KW-1185">Reference proteome</keyword>
<evidence type="ECO:0000313" key="2">
    <source>
        <dbReference type="Proteomes" id="UP001164539"/>
    </source>
</evidence>
<accession>A0ACC1WRN0</accession>
<dbReference type="Proteomes" id="UP001164539">
    <property type="component" value="Chromosome 14"/>
</dbReference>
<sequence>MAVTDLFAGEIATELLKMLVSITRRSCLCKSSAEQLRTTIEELLPIIQEIKYSGVELTAIRQSQLDRLSETLKDGKELCRKVLASARWNVYKNLQLARKMEKLEKKVSRFLNGPMQAHVLADVHHMRFETAERFDRIEGSARRLEERLGSMKIGVGAGGWVGEAVKRYDMEEGRWVDGGLGNLLRIGMAFGVKKVKEMIIGRENLGVVGICGIGGSGKTTLAAEVCRDHQVISYFNSRILFLTVSQSPNVEQLKAKIWNFISGCDSMGTNYMVPPWNLQIELKIVTRCLVVLDDVWSLAVLEQLISRIPGCKTLVVSRFKFPTVLNATYQVELLSKDESISLFCHSAFGQKTIPPSANEILVKQIVNKCKGLPLALKVIGASLRDQPEMYWASAKKRLSRGEPICESHRNNLLDRMAISIQFLPKKVRECFLDLGSFPEDKKIPLEVLINMWVELHYLDEEEAFAILVELSDRNLLTLVKDARAGDMYSSYYEIYVTQHDVLRDLALHLSNQENINERKRLVMPRRDTELPKEWQRNVDQPFNAQIVSIHTGEMGEMDWFRMEFPKAEVLILNFSSREYFLPPFIENMEKLRALIVINHSTSNATLSNFSVCSNLDNLRSLWLEKVSIFQLPEFTIPLKEMRKISFVLCKINNSLDQSVVDLPQMFPCLSELTIDHCDDLFKLPPSICRMLSLKSLSITNCHSLQELPADIGKMKCLQIFRLYACPLLKTLPPGICEVVCLKYLNISQCVSLSSLPQGIGNLVRLEKIDMRECSQIWNLPKSVASLRSLRQVICDEEVSWEWKDVEKAMPGLHVQVPEKLFSLDWLHE</sequence>
<protein>
    <submittedName>
        <fullName evidence="1">NBS-LRR disease resistance protein NBS44</fullName>
    </submittedName>
</protein>
<gene>
    <name evidence="1" type="ORF">OWV82_025001</name>
</gene>
<organism evidence="1 2">
    <name type="scientific">Melia azedarach</name>
    <name type="common">Chinaberry tree</name>
    <dbReference type="NCBI Taxonomy" id="155640"/>
    <lineage>
        <taxon>Eukaryota</taxon>
        <taxon>Viridiplantae</taxon>
        <taxon>Streptophyta</taxon>
        <taxon>Embryophyta</taxon>
        <taxon>Tracheophyta</taxon>
        <taxon>Spermatophyta</taxon>
        <taxon>Magnoliopsida</taxon>
        <taxon>eudicotyledons</taxon>
        <taxon>Gunneridae</taxon>
        <taxon>Pentapetalae</taxon>
        <taxon>rosids</taxon>
        <taxon>malvids</taxon>
        <taxon>Sapindales</taxon>
        <taxon>Meliaceae</taxon>
        <taxon>Melia</taxon>
    </lineage>
</organism>
<proteinExistence type="predicted"/>
<reference evidence="1 2" key="1">
    <citation type="journal article" date="2023" name="Science">
        <title>Complex scaffold remodeling in plant triterpene biosynthesis.</title>
        <authorList>
            <person name="De La Pena R."/>
            <person name="Hodgson H."/>
            <person name="Liu J.C."/>
            <person name="Stephenson M.J."/>
            <person name="Martin A.C."/>
            <person name="Owen C."/>
            <person name="Harkess A."/>
            <person name="Leebens-Mack J."/>
            <person name="Jimenez L.E."/>
            <person name="Osbourn A."/>
            <person name="Sattely E.S."/>
        </authorList>
    </citation>
    <scope>NUCLEOTIDE SEQUENCE [LARGE SCALE GENOMIC DNA]</scope>
    <source>
        <strain evidence="2">cv. JPN11</strain>
        <tissue evidence="1">Leaf</tissue>
    </source>
</reference>
<comment type="caution">
    <text evidence="1">The sequence shown here is derived from an EMBL/GenBank/DDBJ whole genome shotgun (WGS) entry which is preliminary data.</text>
</comment>
<name>A0ACC1WRN0_MELAZ</name>